<organism evidence="3 4">
    <name type="scientific">Brevundimonas staleyi</name>
    <dbReference type="NCBI Taxonomy" id="74326"/>
    <lineage>
        <taxon>Bacteria</taxon>
        <taxon>Pseudomonadati</taxon>
        <taxon>Pseudomonadota</taxon>
        <taxon>Alphaproteobacteria</taxon>
        <taxon>Caulobacterales</taxon>
        <taxon>Caulobacteraceae</taxon>
        <taxon>Brevundimonas</taxon>
    </lineage>
</organism>
<evidence type="ECO:0000256" key="2">
    <source>
        <dbReference type="SAM" id="Phobius"/>
    </source>
</evidence>
<keyword evidence="2" id="KW-1133">Transmembrane helix</keyword>
<name>A0ABW0FYM1_9CAUL</name>
<keyword evidence="4" id="KW-1185">Reference proteome</keyword>
<comment type="caution">
    <text evidence="3">The sequence shown here is derived from an EMBL/GenBank/DDBJ whole genome shotgun (WGS) entry which is preliminary data.</text>
</comment>
<proteinExistence type="predicted"/>
<dbReference type="RefSeq" id="WP_374036894.1">
    <property type="nucleotide sequence ID" value="NZ_CP169082.1"/>
</dbReference>
<dbReference type="Pfam" id="PF05656">
    <property type="entry name" value="DUF805"/>
    <property type="match status" value="1"/>
</dbReference>
<keyword evidence="2" id="KW-0472">Membrane</keyword>
<feature type="transmembrane region" description="Helical" evidence="2">
    <location>
        <begin position="92"/>
        <end position="114"/>
    </location>
</feature>
<evidence type="ECO:0000256" key="1">
    <source>
        <dbReference type="SAM" id="MobiDB-lite"/>
    </source>
</evidence>
<accession>A0ABW0FYM1</accession>
<dbReference type="PANTHER" id="PTHR34980">
    <property type="entry name" value="INNER MEMBRANE PROTEIN-RELATED-RELATED"/>
    <property type="match status" value="1"/>
</dbReference>
<reference evidence="4" key="1">
    <citation type="journal article" date="2019" name="Int. J. Syst. Evol. Microbiol.">
        <title>The Global Catalogue of Microorganisms (GCM) 10K type strain sequencing project: providing services to taxonomists for standard genome sequencing and annotation.</title>
        <authorList>
            <consortium name="The Broad Institute Genomics Platform"/>
            <consortium name="The Broad Institute Genome Sequencing Center for Infectious Disease"/>
            <person name="Wu L."/>
            <person name="Ma J."/>
        </authorList>
    </citation>
    <scope>NUCLEOTIDE SEQUENCE [LARGE SCALE GENOMIC DNA]</scope>
    <source>
        <strain evidence="4">JCM 12125</strain>
    </source>
</reference>
<evidence type="ECO:0000313" key="3">
    <source>
        <dbReference type="EMBL" id="MFC5345857.1"/>
    </source>
</evidence>
<dbReference type="Proteomes" id="UP001596152">
    <property type="component" value="Unassembled WGS sequence"/>
</dbReference>
<evidence type="ECO:0000313" key="4">
    <source>
        <dbReference type="Proteomes" id="UP001596152"/>
    </source>
</evidence>
<keyword evidence="2" id="KW-0812">Transmembrane</keyword>
<feature type="region of interest" description="Disordered" evidence="1">
    <location>
        <begin position="125"/>
        <end position="146"/>
    </location>
</feature>
<protein>
    <submittedName>
        <fullName evidence="3">DUF805 domain-containing protein</fullName>
    </submittedName>
</protein>
<dbReference type="InterPro" id="IPR008523">
    <property type="entry name" value="DUF805"/>
</dbReference>
<gene>
    <name evidence="3" type="ORF">ACFPIE_18220</name>
</gene>
<sequence>MSRLAYLISVLGLWLVLFATQPLILGLPDFAESGRILYPLWRGEFQTYGAAIHQQDQWSTRYAVLGALTFGLLAAFLVLSARRLRDLGRPGYYAWIALVPFVGAQALFAVLILLPGDVGKNAYGPAPQARADHEMQRGSASPARRA</sequence>
<dbReference type="EMBL" id="JBHSLF010000054">
    <property type="protein sequence ID" value="MFC5345857.1"/>
    <property type="molecule type" value="Genomic_DNA"/>
</dbReference>
<feature type="transmembrane region" description="Helical" evidence="2">
    <location>
        <begin position="62"/>
        <end position="80"/>
    </location>
</feature>